<dbReference type="InterPro" id="IPR014914">
    <property type="entry name" value="RES_dom"/>
</dbReference>
<dbReference type="Proteomes" id="UP000010473">
    <property type="component" value="Plasmid pSTA7437.01"/>
</dbReference>
<protein>
    <submittedName>
        <fullName evidence="2">RES domain protein</fullName>
    </submittedName>
</protein>
<geneLocation type="plasmid" evidence="2 3">
    <name>pSTA7437.01</name>
</geneLocation>
<keyword evidence="3" id="KW-1185">Reference proteome</keyword>
<dbReference type="Pfam" id="PF08808">
    <property type="entry name" value="RES"/>
    <property type="match status" value="1"/>
</dbReference>
<proteinExistence type="predicted"/>
<dbReference type="AlphaFoldDB" id="K9XZE7"/>
<gene>
    <name evidence="2" type="ordered locus">Sta7437_4507</name>
</gene>
<dbReference type="EMBL" id="CP003654">
    <property type="protein sequence ID" value="AFZ37970.1"/>
    <property type="molecule type" value="Genomic_DNA"/>
</dbReference>
<dbReference type="SMART" id="SM00953">
    <property type="entry name" value="RES"/>
    <property type="match status" value="1"/>
</dbReference>
<dbReference type="OrthoDB" id="9789501at2"/>
<evidence type="ECO:0000313" key="2">
    <source>
        <dbReference type="EMBL" id="AFZ37970.1"/>
    </source>
</evidence>
<name>K9XZE7_STAC7</name>
<sequence length="153" mass="17488">MFVWGICSQKYRASAFSGIGGLYIPGRWHPQGHKIVYTAESLALASLEIFVHLESNRVSLVAIKAGMSDEVEIEEIEPSQLPDNWQDTSSYPLLQEMGRDWLTSLRIPILKVPCSIVPVEYNYLLNPQPSKLKVVLESSMKFKFDRRMWKSDL</sequence>
<dbReference type="RefSeq" id="WP_015211883.1">
    <property type="nucleotide sequence ID" value="NC_019765.1"/>
</dbReference>
<evidence type="ECO:0000313" key="3">
    <source>
        <dbReference type="Proteomes" id="UP000010473"/>
    </source>
</evidence>
<evidence type="ECO:0000259" key="1">
    <source>
        <dbReference type="SMART" id="SM00953"/>
    </source>
</evidence>
<reference evidence="3" key="1">
    <citation type="journal article" date="2013" name="Proc. Natl. Acad. Sci. U.S.A.">
        <title>Improving the coverage of the cyanobacterial phylum using diversity-driven genome sequencing.</title>
        <authorList>
            <person name="Shih P.M."/>
            <person name="Wu D."/>
            <person name="Latifi A."/>
            <person name="Axen S.D."/>
            <person name="Fewer D.P."/>
            <person name="Talla E."/>
            <person name="Calteau A."/>
            <person name="Cai F."/>
            <person name="Tandeau de Marsac N."/>
            <person name="Rippka R."/>
            <person name="Herdman M."/>
            <person name="Sivonen K."/>
            <person name="Coursin T."/>
            <person name="Laurent T."/>
            <person name="Goodwin L."/>
            <person name="Nolan M."/>
            <person name="Davenport K.W."/>
            <person name="Han C.S."/>
            <person name="Rubin E.M."/>
            <person name="Eisen J.A."/>
            <person name="Woyke T."/>
            <person name="Gugger M."/>
            <person name="Kerfeld C.A."/>
        </authorList>
    </citation>
    <scope>NUCLEOTIDE SEQUENCE [LARGE SCALE GENOMIC DNA]</scope>
    <source>
        <strain evidence="3">ATCC 29371 / PCC 7437</strain>
        <plasmid evidence="3">Plasmid pSTA7437.01</plasmid>
    </source>
</reference>
<feature type="domain" description="RES" evidence="1">
    <location>
        <begin position="15"/>
        <end position="138"/>
    </location>
</feature>
<keyword evidence="2" id="KW-0614">Plasmid</keyword>
<dbReference type="HOGENOM" id="CLU_133611_0_1_3"/>
<accession>K9XZE7</accession>
<organism evidence="2 3">
    <name type="scientific">Stanieria cyanosphaera (strain ATCC 29371 / PCC 7437)</name>
    <dbReference type="NCBI Taxonomy" id="111780"/>
    <lineage>
        <taxon>Bacteria</taxon>
        <taxon>Bacillati</taxon>
        <taxon>Cyanobacteriota</taxon>
        <taxon>Cyanophyceae</taxon>
        <taxon>Pleurocapsales</taxon>
        <taxon>Dermocarpellaceae</taxon>
        <taxon>Stanieria</taxon>
    </lineage>
</organism>
<dbReference type="KEGG" id="scs:Sta7437_4507"/>